<evidence type="ECO:0000313" key="5">
    <source>
        <dbReference type="RefSeq" id="XP_010474361.2"/>
    </source>
</evidence>
<dbReference type="PANTHER" id="PTHR33346:SF2">
    <property type="entry name" value="DEHYDRIN ERD14"/>
    <property type="match status" value="1"/>
</dbReference>
<dbReference type="Proteomes" id="UP000694864">
    <property type="component" value="Chromosome 16"/>
</dbReference>
<reference evidence="5" key="2">
    <citation type="submission" date="2025-08" db="UniProtKB">
        <authorList>
            <consortium name="RefSeq"/>
        </authorList>
    </citation>
    <scope>IDENTIFICATION</scope>
    <source>
        <tissue evidence="5">Leaf</tissue>
    </source>
</reference>
<feature type="compositionally biased region" description="Basic and acidic residues" evidence="3">
    <location>
        <begin position="53"/>
        <end position="87"/>
    </location>
</feature>
<accession>A0ABM0WPT7</accession>
<organism evidence="4 5">
    <name type="scientific">Camelina sativa</name>
    <name type="common">False flax</name>
    <name type="synonym">Myagrum sativum</name>
    <dbReference type="NCBI Taxonomy" id="90675"/>
    <lineage>
        <taxon>Eukaryota</taxon>
        <taxon>Viridiplantae</taxon>
        <taxon>Streptophyta</taxon>
        <taxon>Embryophyta</taxon>
        <taxon>Tracheophyta</taxon>
        <taxon>Spermatophyta</taxon>
        <taxon>Magnoliopsida</taxon>
        <taxon>eudicotyledons</taxon>
        <taxon>Gunneridae</taxon>
        <taxon>Pentapetalae</taxon>
        <taxon>rosids</taxon>
        <taxon>malvids</taxon>
        <taxon>Brassicales</taxon>
        <taxon>Brassicaceae</taxon>
        <taxon>Camelineae</taxon>
        <taxon>Camelina</taxon>
    </lineage>
</organism>
<evidence type="ECO:0000313" key="4">
    <source>
        <dbReference type="Proteomes" id="UP000694864"/>
    </source>
</evidence>
<dbReference type="PANTHER" id="PTHR33346">
    <property type="entry name" value="DEHYDRIN XERO 2-RELATED"/>
    <property type="match status" value="1"/>
</dbReference>
<name>A0ABM0WPT7_CAMSA</name>
<keyword evidence="4" id="KW-1185">Reference proteome</keyword>
<dbReference type="RefSeq" id="XP_010474361.2">
    <property type="nucleotide sequence ID" value="XM_010476059.2"/>
</dbReference>
<dbReference type="Pfam" id="PF00257">
    <property type="entry name" value="Dehydrin"/>
    <property type="match status" value="1"/>
</dbReference>
<gene>
    <name evidence="5" type="primary">LOC104753873</name>
</gene>
<dbReference type="PROSITE" id="PS00823">
    <property type="entry name" value="DEHYDRIN_2"/>
    <property type="match status" value="1"/>
</dbReference>
<dbReference type="InterPro" id="IPR000167">
    <property type="entry name" value="Dehydrin"/>
</dbReference>
<evidence type="ECO:0000256" key="2">
    <source>
        <dbReference type="RuleBase" id="RU003995"/>
    </source>
</evidence>
<feature type="compositionally biased region" description="Basic and acidic residues" evidence="3">
    <location>
        <begin position="238"/>
        <end position="271"/>
    </location>
</feature>
<proteinExistence type="inferred from homology"/>
<feature type="compositionally biased region" description="Basic and acidic residues" evidence="3">
    <location>
        <begin position="1"/>
        <end position="18"/>
    </location>
</feature>
<feature type="compositionally biased region" description="Basic and acidic residues" evidence="3">
    <location>
        <begin position="26"/>
        <end position="46"/>
    </location>
</feature>
<dbReference type="PROSITE" id="PS00315">
    <property type="entry name" value="DEHYDRIN_1"/>
    <property type="match status" value="2"/>
</dbReference>
<feature type="region of interest" description="Disordered" evidence="3">
    <location>
        <begin position="1"/>
        <end position="294"/>
    </location>
</feature>
<reference evidence="4" key="1">
    <citation type="journal article" date="2014" name="Nat. Commun.">
        <title>The emerging biofuel crop Camelina sativa retains a highly undifferentiated hexaploid genome structure.</title>
        <authorList>
            <person name="Kagale S."/>
            <person name="Koh C."/>
            <person name="Nixon J."/>
            <person name="Bollina V."/>
            <person name="Clarke W.E."/>
            <person name="Tuteja R."/>
            <person name="Spillane C."/>
            <person name="Robinson S.J."/>
            <person name="Links M.G."/>
            <person name="Clarke C."/>
            <person name="Higgins E.E."/>
            <person name="Huebert T."/>
            <person name="Sharpe A.G."/>
            <person name="Parkin I.A."/>
        </authorList>
    </citation>
    <scope>NUCLEOTIDE SEQUENCE [LARGE SCALE GENOMIC DNA]</scope>
    <source>
        <strain evidence="4">cv. DH55</strain>
    </source>
</reference>
<evidence type="ECO:0000256" key="1">
    <source>
        <dbReference type="ARBA" id="ARBA00008403"/>
    </source>
</evidence>
<dbReference type="InterPro" id="IPR030513">
    <property type="entry name" value="Dehydrin_CS"/>
</dbReference>
<feature type="compositionally biased region" description="Basic and acidic residues" evidence="3">
    <location>
        <begin position="128"/>
        <end position="143"/>
    </location>
</feature>
<dbReference type="GeneID" id="104753873"/>
<feature type="compositionally biased region" description="Low complexity" evidence="3">
    <location>
        <begin position="274"/>
        <end position="284"/>
    </location>
</feature>
<protein>
    <submittedName>
        <fullName evidence="5">Dehydrin ERD14</fullName>
    </submittedName>
</protein>
<feature type="compositionally biased region" description="Basic and acidic residues" evidence="3">
    <location>
        <begin position="178"/>
        <end position="212"/>
    </location>
</feature>
<feature type="compositionally biased region" description="Basic and acidic residues" evidence="3">
    <location>
        <begin position="151"/>
        <end position="171"/>
    </location>
</feature>
<comment type="similarity">
    <text evidence="1 2">Belongs to the plant dehydrin family.</text>
</comment>
<feature type="compositionally biased region" description="Basic residues" evidence="3">
    <location>
        <begin position="104"/>
        <end position="115"/>
    </location>
</feature>
<evidence type="ECO:0000256" key="3">
    <source>
        <dbReference type="SAM" id="MobiDB-lite"/>
    </source>
</evidence>
<feature type="compositionally biased region" description="Basic and acidic residues" evidence="3">
    <location>
        <begin position="285"/>
        <end position="294"/>
    </location>
</feature>
<sequence length="322" mass="36433">MAEETKNVTEHEVPKVATEESSSTEVTDRGLFDFLGKKKDETKPEETTIDSEFEQKVHISEPAPEVKVEHEEEEKKPSLLEKLHRSDSSSSSSSEEEGEDGEKRKKKKKDKKKTIRGSISKTFLTMAEETKNVTEHEVPKVATEESSSTEVTDRGLFDFLGKKKDETKPEETTIDSEFEQKVHISEPAPEVKVEHEEEEKKPSLLEKLHRSDSSSSSSSEEEGEDGEKRKKKKKDKKKTTTEVEVKTEEEKKGFMDKLKEKLPGHGKKTEDASTVAAAPVVTPHPVEEAHPVEKKGILEKIKEKLPGYHPKTTVEEEKKDKE</sequence>